<organism evidence="3 4">
    <name type="scientific">Fodinicola feengrottensis</name>
    <dbReference type="NCBI Taxonomy" id="435914"/>
    <lineage>
        <taxon>Bacteria</taxon>
        <taxon>Bacillati</taxon>
        <taxon>Actinomycetota</taxon>
        <taxon>Actinomycetes</taxon>
        <taxon>Mycobacteriales</taxon>
        <taxon>Fodinicola</taxon>
    </lineage>
</organism>
<dbReference type="SUPFAM" id="SSF54197">
    <property type="entry name" value="HIT-like"/>
    <property type="match status" value="1"/>
</dbReference>
<dbReference type="InterPro" id="IPR036265">
    <property type="entry name" value="HIT-like_sf"/>
</dbReference>
<accession>A0ABP4SGM4</accession>
<dbReference type="InterPro" id="IPR001310">
    <property type="entry name" value="Histidine_triad_HIT"/>
</dbReference>
<dbReference type="PANTHER" id="PTHR46648:SF1">
    <property type="entry name" value="ADENOSINE 5'-MONOPHOSPHORAMIDASE HNT1"/>
    <property type="match status" value="1"/>
</dbReference>
<dbReference type="PANTHER" id="PTHR46648">
    <property type="entry name" value="HIT FAMILY PROTEIN 1"/>
    <property type="match status" value="1"/>
</dbReference>
<dbReference type="Gene3D" id="3.30.428.10">
    <property type="entry name" value="HIT-like"/>
    <property type="match status" value="1"/>
</dbReference>
<reference evidence="4" key="1">
    <citation type="journal article" date="2019" name="Int. J. Syst. Evol. Microbiol.">
        <title>The Global Catalogue of Microorganisms (GCM) 10K type strain sequencing project: providing services to taxonomists for standard genome sequencing and annotation.</title>
        <authorList>
            <consortium name="The Broad Institute Genomics Platform"/>
            <consortium name="The Broad Institute Genome Sequencing Center for Infectious Disease"/>
            <person name="Wu L."/>
            <person name="Ma J."/>
        </authorList>
    </citation>
    <scope>NUCLEOTIDE SEQUENCE [LARGE SCALE GENOMIC DNA]</scope>
    <source>
        <strain evidence="4">JCM 14718</strain>
    </source>
</reference>
<dbReference type="InterPro" id="IPR011146">
    <property type="entry name" value="HIT-like"/>
</dbReference>
<gene>
    <name evidence="3" type="ORF">GCM10009765_18390</name>
</gene>
<sequence length="147" mass="16077">MIDCYTCAQEAGLATAPPRERIAYDDHWRVAHVITSSLPGWLVLLPRRHVTTVAELTDDEAAALGSWQVRVSRALHAELGCSKTYVVQFAEAAGFSHVHFHLVPRLPDLPSTQVGPKIFARLGVAPDLQVSEADMDALAAGLSRRLR</sequence>
<protein>
    <recommendedName>
        <fullName evidence="2">HIT domain-containing protein</fullName>
    </recommendedName>
</protein>
<dbReference type="Proteomes" id="UP001500618">
    <property type="component" value="Unassembled WGS sequence"/>
</dbReference>
<dbReference type="EMBL" id="BAAANY010000007">
    <property type="protein sequence ID" value="GAA1669244.1"/>
    <property type="molecule type" value="Genomic_DNA"/>
</dbReference>
<evidence type="ECO:0000313" key="3">
    <source>
        <dbReference type="EMBL" id="GAA1669244.1"/>
    </source>
</evidence>
<proteinExistence type="predicted"/>
<feature type="short sequence motif" description="Histidine triad motif" evidence="1">
    <location>
        <begin position="97"/>
        <end position="101"/>
    </location>
</feature>
<evidence type="ECO:0000256" key="1">
    <source>
        <dbReference type="PROSITE-ProRule" id="PRU00464"/>
    </source>
</evidence>
<evidence type="ECO:0000259" key="2">
    <source>
        <dbReference type="PROSITE" id="PS51084"/>
    </source>
</evidence>
<name>A0ABP4SGM4_9ACTN</name>
<evidence type="ECO:0000313" key="4">
    <source>
        <dbReference type="Proteomes" id="UP001500618"/>
    </source>
</evidence>
<dbReference type="Pfam" id="PF01230">
    <property type="entry name" value="HIT"/>
    <property type="match status" value="1"/>
</dbReference>
<feature type="domain" description="HIT" evidence="2">
    <location>
        <begin position="39"/>
        <end position="112"/>
    </location>
</feature>
<comment type="caution">
    <text evidence="3">The sequence shown here is derived from an EMBL/GenBank/DDBJ whole genome shotgun (WGS) entry which is preliminary data.</text>
</comment>
<keyword evidence="4" id="KW-1185">Reference proteome</keyword>
<dbReference type="RefSeq" id="WP_279581655.1">
    <property type="nucleotide sequence ID" value="NZ_BAAANY010000007.1"/>
</dbReference>
<dbReference type="PROSITE" id="PS51084">
    <property type="entry name" value="HIT_2"/>
    <property type="match status" value="1"/>
</dbReference>